<evidence type="ECO:0000256" key="3">
    <source>
        <dbReference type="ARBA" id="ARBA00022722"/>
    </source>
</evidence>
<evidence type="ECO:0000313" key="12">
    <source>
        <dbReference type="EMBL" id="KAJ1642709.1"/>
    </source>
</evidence>
<dbReference type="SUPFAM" id="SSF56024">
    <property type="entry name" value="Phospholipase D/nuclease"/>
    <property type="match status" value="2"/>
</dbReference>
<dbReference type="Pfam" id="PF06087">
    <property type="entry name" value="Tyr-DNA_phospho"/>
    <property type="match status" value="1"/>
</dbReference>
<evidence type="ECO:0000256" key="7">
    <source>
        <dbReference type="ARBA" id="ARBA00023204"/>
    </source>
</evidence>
<comment type="similarity">
    <text evidence="2">Belongs to the tyrosyl-DNA phosphodiesterase family.</text>
</comment>
<evidence type="ECO:0000256" key="6">
    <source>
        <dbReference type="ARBA" id="ARBA00022839"/>
    </source>
</evidence>
<dbReference type="EMBL" id="JANBOH010000351">
    <property type="protein sequence ID" value="KAJ1642709.1"/>
    <property type="molecule type" value="Genomic_DNA"/>
</dbReference>
<name>A0A9W7XEB8_9FUNG</name>
<dbReference type="Proteomes" id="UP001145021">
    <property type="component" value="Unassembled WGS sequence"/>
</dbReference>
<keyword evidence="3" id="KW-0540">Nuclease</keyword>
<evidence type="ECO:0000256" key="1">
    <source>
        <dbReference type="ARBA" id="ARBA00004123"/>
    </source>
</evidence>
<keyword evidence="8" id="KW-0539">Nucleus</keyword>
<dbReference type="GO" id="GO:0003690">
    <property type="term" value="F:double-stranded DNA binding"/>
    <property type="evidence" value="ECO:0007669"/>
    <property type="project" value="TreeGrafter"/>
</dbReference>
<evidence type="ECO:0000256" key="10">
    <source>
        <dbReference type="PIRSR" id="PIRSR610347-2"/>
    </source>
</evidence>
<feature type="active site" description="Nucleophile" evidence="9">
    <location>
        <position position="104"/>
    </location>
</feature>
<evidence type="ECO:0000313" key="13">
    <source>
        <dbReference type="Proteomes" id="UP001145021"/>
    </source>
</evidence>
<evidence type="ECO:0000256" key="4">
    <source>
        <dbReference type="ARBA" id="ARBA00022763"/>
    </source>
</evidence>
<dbReference type="GO" id="GO:0003697">
    <property type="term" value="F:single-stranded DNA binding"/>
    <property type="evidence" value="ECO:0007669"/>
    <property type="project" value="TreeGrafter"/>
</dbReference>
<evidence type="ECO:0000256" key="8">
    <source>
        <dbReference type="ARBA" id="ARBA00023242"/>
    </source>
</evidence>
<dbReference type="PANTHER" id="PTHR12415">
    <property type="entry name" value="TYROSYL-DNA PHOSPHODIESTERASE 1"/>
    <property type="match status" value="1"/>
</dbReference>
<accession>A0A9W7XEB8</accession>
<dbReference type="PANTHER" id="PTHR12415:SF0">
    <property type="entry name" value="TYROSYL-DNA PHOSPHODIESTERASE 1"/>
    <property type="match status" value="1"/>
</dbReference>
<evidence type="ECO:0008006" key="14">
    <source>
        <dbReference type="Google" id="ProtNLM"/>
    </source>
</evidence>
<evidence type="ECO:0000256" key="2">
    <source>
        <dbReference type="ARBA" id="ARBA00010205"/>
    </source>
</evidence>
<dbReference type="GO" id="GO:0017005">
    <property type="term" value="F:3'-tyrosyl-DNA phosphodiesterase activity"/>
    <property type="evidence" value="ECO:0007669"/>
    <property type="project" value="TreeGrafter"/>
</dbReference>
<feature type="region of interest" description="Disordered" evidence="11">
    <location>
        <begin position="1"/>
        <end position="25"/>
    </location>
</feature>
<dbReference type="GO" id="GO:0006281">
    <property type="term" value="P:DNA repair"/>
    <property type="evidence" value="ECO:0007669"/>
    <property type="project" value="UniProtKB-KW"/>
</dbReference>
<sequence length="400" mass="45412">MHACKPEFPNGAIRRTQMRGTRNSSSETLGLSGILSDSSAHPIECALFTAYYIDEEWLLSYINSRAKITLIAHNYVNTGSGHSSDKRITRVFPELPREDFQIMHTKIMLIYYRCHLRFVVLTGNLVKEEWTVMQNAVFIQDFKKDDSIFFPANEFSKSLAYALHDISAPAEIIAMMNGVDFSMASARIVTSVPTGGSRKQRNMDEYGMERLATIVRDMEIDKQNAGVSKQNIAEFVPNARLYCTGSSLGPVDNRWLCDMYLSAHGINHSHCKHPVGPAILPWELIDIGIAFHTQTQVDKCRYSDVGKEHIYMKSKDYFSSDFPKNSLVYLQPQVAKTLVHAKAILARFGEQQRKGWMYLGSHNFTPAAWGRLSVGRDSRSDSYFNNYELGVVFDDVVFIW</sequence>
<dbReference type="GO" id="GO:0005634">
    <property type="term" value="C:nucleus"/>
    <property type="evidence" value="ECO:0007669"/>
    <property type="project" value="UniProtKB-SubCell"/>
</dbReference>
<keyword evidence="4" id="KW-0227">DNA damage</keyword>
<organism evidence="12 13">
    <name type="scientific">Coemansia asiatica</name>
    <dbReference type="NCBI Taxonomy" id="1052880"/>
    <lineage>
        <taxon>Eukaryota</taxon>
        <taxon>Fungi</taxon>
        <taxon>Fungi incertae sedis</taxon>
        <taxon>Zoopagomycota</taxon>
        <taxon>Kickxellomycotina</taxon>
        <taxon>Kickxellomycetes</taxon>
        <taxon>Kickxellales</taxon>
        <taxon>Kickxellaceae</taxon>
        <taxon>Coemansia</taxon>
    </lineage>
</organism>
<evidence type="ECO:0000256" key="5">
    <source>
        <dbReference type="ARBA" id="ARBA00022801"/>
    </source>
</evidence>
<proteinExistence type="inferred from homology"/>
<protein>
    <recommendedName>
        <fullName evidence="14">Tyrosyl-DNA phosphodiesterase</fullName>
    </recommendedName>
</protein>
<comment type="subcellular location">
    <subcellularLocation>
        <location evidence="1">Nucleus</location>
    </subcellularLocation>
</comment>
<dbReference type="Gene3D" id="3.30.870.10">
    <property type="entry name" value="Endonuclease Chain A"/>
    <property type="match status" value="2"/>
</dbReference>
<evidence type="ECO:0000256" key="11">
    <source>
        <dbReference type="SAM" id="MobiDB-lite"/>
    </source>
</evidence>
<evidence type="ECO:0000256" key="9">
    <source>
        <dbReference type="PIRSR" id="PIRSR610347-1"/>
    </source>
</evidence>
<keyword evidence="7" id="KW-0234">DNA repair</keyword>
<dbReference type="GO" id="GO:0004527">
    <property type="term" value="F:exonuclease activity"/>
    <property type="evidence" value="ECO:0007669"/>
    <property type="project" value="UniProtKB-KW"/>
</dbReference>
<keyword evidence="5" id="KW-0378">Hydrolase</keyword>
<feature type="binding site" evidence="10">
    <location>
        <position position="106"/>
    </location>
    <ligand>
        <name>substrate</name>
    </ligand>
</feature>
<comment type="caution">
    <text evidence="12">The sequence shown here is derived from an EMBL/GenBank/DDBJ whole genome shotgun (WGS) entry which is preliminary data.</text>
</comment>
<feature type="active site" description="Proton donor/acceptor" evidence="9">
    <location>
        <position position="340"/>
    </location>
</feature>
<reference evidence="12" key="1">
    <citation type="submission" date="2022-07" db="EMBL/GenBank/DDBJ databases">
        <title>Phylogenomic reconstructions and comparative analyses of Kickxellomycotina fungi.</title>
        <authorList>
            <person name="Reynolds N.K."/>
            <person name="Stajich J.E."/>
            <person name="Barry K."/>
            <person name="Grigoriev I.V."/>
            <person name="Crous P."/>
            <person name="Smith M.E."/>
        </authorList>
    </citation>
    <scope>NUCLEOTIDE SEQUENCE</scope>
    <source>
        <strain evidence="12">NBRC 105413</strain>
    </source>
</reference>
<keyword evidence="6" id="KW-0269">Exonuclease</keyword>
<dbReference type="InterPro" id="IPR010347">
    <property type="entry name" value="Tdp1"/>
</dbReference>
<gene>
    <name evidence="12" type="ORF">LPJ64_005470</name>
</gene>
<keyword evidence="13" id="KW-1185">Reference proteome</keyword>
<dbReference type="AlphaFoldDB" id="A0A9W7XEB8"/>
<feature type="binding site" evidence="10">
    <location>
        <position position="342"/>
    </location>
    <ligand>
        <name>substrate</name>
    </ligand>
</feature>